<keyword evidence="9 10" id="KW-0539">Nucleus</keyword>
<keyword evidence="6 10" id="KW-0547">Nucleotide-binding</keyword>
<protein>
    <recommendedName>
        <fullName evidence="3 10">Replication factor C subunit 1</fullName>
    </recommendedName>
</protein>
<keyword evidence="15" id="KW-1185">Reference proteome</keyword>
<keyword evidence="5 10" id="KW-0235">DNA replication</keyword>
<dbReference type="InterPro" id="IPR012178">
    <property type="entry name" value="RFC1"/>
</dbReference>
<dbReference type="Pfam" id="PF00004">
    <property type="entry name" value="AAA"/>
    <property type="match status" value="1"/>
</dbReference>
<dbReference type="GeneID" id="20351759"/>
<dbReference type="InterPro" id="IPR003593">
    <property type="entry name" value="AAA+_ATPase"/>
</dbReference>
<dbReference type="InterPro" id="IPR047854">
    <property type="entry name" value="RFC_lid"/>
</dbReference>
<dbReference type="PANTHER" id="PTHR23389:SF6">
    <property type="entry name" value="REPLICATION FACTOR C SUBUNIT 1"/>
    <property type="match status" value="1"/>
</dbReference>
<dbReference type="Gene3D" id="1.20.272.10">
    <property type="match status" value="1"/>
</dbReference>
<gene>
    <name evidence="14" type="primary">20351759</name>
    <name evidence="13" type="ORF">GGTG_11301</name>
</gene>
<feature type="compositionally biased region" description="Basic residues" evidence="11">
    <location>
        <begin position="255"/>
        <end position="267"/>
    </location>
</feature>
<dbReference type="GO" id="GO:0006272">
    <property type="term" value="P:leading strand elongation"/>
    <property type="evidence" value="ECO:0007669"/>
    <property type="project" value="EnsemblFungi"/>
</dbReference>
<feature type="compositionally biased region" description="Basic and acidic residues" evidence="11">
    <location>
        <begin position="103"/>
        <end position="120"/>
    </location>
</feature>
<feature type="region of interest" description="Disordered" evidence="11">
    <location>
        <begin position="412"/>
        <end position="478"/>
    </location>
</feature>
<feature type="compositionally biased region" description="Acidic residues" evidence="11">
    <location>
        <begin position="243"/>
        <end position="252"/>
    </location>
</feature>
<reference evidence="14" key="5">
    <citation type="submission" date="2018-04" db="UniProtKB">
        <authorList>
            <consortium name="EnsemblFungi"/>
        </authorList>
    </citation>
    <scope>IDENTIFICATION</scope>
    <source>
        <strain evidence="14">R3-111a-1</strain>
    </source>
</reference>
<evidence type="ECO:0000256" key="9">
    <source>
        <dbReference type="ARBA" id="ARBA00023242"/>
    </source>
</evidence>
<feature type="compositionally biased region" description="Low complexity" evidence="11">
    <location>
        <begin position="121"/>
        <end position="130"/>
    </location>
</feature>
<dbReference type="Gene3D" id="1.10.8.60">
    <property type="match status" value="1"/>
</dbReference>
<dbReference type="FunCoup" id="J3PCT3">
    <property type="interactions" value="1010"/>
</dbReference>
<evidence type="ECO:0000256" key="1">
    <source>
        <dbReference type="ARBA" id="ARBA00004123"/>
    </source>
</evidence>
<dbReference type="Pfam" id="PF25361">
    <property type="entry name" value="AAA_lid_RFC1"/>
    <property type="match status" value="1"/>
</dbReference>
<comment type="similarity">
    <text evidence="2 10">Belongs to the activator 1 large subunit family.</text>
</comment>
<dbReference type="Gene3D" id="3.40.50.10190">
    <property type="entry name" value="BRCT domain"/>
    <property type="match status" value="1"/>
</dbReference>
<organism evidence="13">
    <name type="scientific">Gaeumannomyces tritici (strain R3-111a-1)</name>
    <name type="common">Wheat and barley take-all root rot fungus</name>
    <name type="synonym">Gaeumannomyces graminis var. tritici</name>
    <dbReference type="NCBI Taxonomy" id="644352"/>
    <lineage>
        <taxon>Eukaryota</taxon>
        <taxon>Fungi</taxon>
        <taxon>Dikarya</taxon>
        <taxon>Ascomycota</taxon>
        <taxon>Pezizomycotina</taxon>
        <taxon>Sordariomycetes</taxon>
        <taxon>Sordariomycetidae</taxon>
        <taxon>Magnaporthales</taxon>
        <taxon>Magnaporthaceae</taxon>
        <taxon>Gaeumannomyces</taxon>
    </lineage>
</organism>
<feature type="domain" description="BRCT" evidence="12">
    <location>
        <begin position="329"/>
        <end position="407"/>
    </location>
</feature>
<evidence type="ECO:0000256" key="5">
    <source>
        <dbReference type="ARBA" id="ARBA00022705"/>
    </source>
</evidence>
<dbReference type="InterPro" id="IPR008921">
    <property type="entry name" value="DNA_pol3_clamp-load_cplx_C"/>
</dbReference>
<dbReference type="GO" id="GO:0005524">
    <property type="term" value="F:ATP binding"/>
    <property type="evidence" value="ECO:0007669"/>
    <property type="project" value="UniProtKB-UniRule"/>
</dbReference>
<dbReference type="InterPro" id="IPR001357">
    <property type="entry name" value="BRCT_dom"/>
</dbReference>
<dbReference type="CDD" id="cd17752">
    <property type="entry name" value="BRCT_RFC1"/>
    <property type="match status" value="1"/>
</dbReference>
<dbReference type="AlphaFoldDB" id="J3PCT3"/>
<keyword evidence="7 10" id="KW-0067">ATP-binding</keyword>
<feature type="compositionally biased region" description="Acidic residues" evidence="11">
    <location>
        <begin position="152"/>
        <end position="167"/>
    </location>
</feature>
<dbReference type="InterPro" id="IPR003959">
    <property type="entry name" value="ATPase_AAA_core"/>
</dbReference>
<feature type="compositionally biased region" description="Basic and acidic residues" evidence="11">
    <location>
        <begin position="418"/>
        <end position="455"/>
    </location>
</feature>
<evidence type="ECO:0000313" key="15">
    <source>
        <dbReference type="Proteomes" id="UP000006039"/>
    </source>
</evidence>
<dbReference type="RefSeq" id="XP_009227450.1">
    <property type="nucleotide sequence ID" value="XM_009229186.1"/>
</dbReference>
<evidence type="ECO:0000256" key="10">
    <source>
        <dbReference type="PIRNR" id="PIRNR036578"/>
    </source>
</evidence>
<keyword evidence="4" id="KW-0597">Phosphoprotein</keyword>
<dbReference type="Gene3D" id="3.40.50.300">
    <property type="entry name" value="P-loop containing nucleotide triphosphate hydrolases"/>
    <property type="match status" value="1"/>
</dbReference>
<comment type="subcellular location">
    <subcellularLocation>
        <location evidence="1 10">Nucleus</location>
    </subcellularLocation>
</comment>
<dbReference type="GO" id="GO:0003682">
    <property type="term" value="F:chromatin binding"/>
    <property type="evidence" value="ECO:0007669"/>
    <property type="project" value="EnsemblFungi"/>
</dbReference>
<reference evidence="15" key="1">
    <citation type="submission" date="2010-07" db="EMBL/GenBank/DDBJ databases">
        <title>The genome sequence of Gaeumannomyces graminis var. tritici strain R3-111a-1.</title>
        <authorList>
            <consortium name="The Broad Institute Genome Sequencing Platform"/>
            <person name="Ma L.-J."/>
            <person name="Dead R."/>
            <person name="Young S."/>
            <person name="Zeng Q."/>
            <person name="Koehrsen M."/>
            <person name="Alvarado L."/>
            <person name="Berlin A."/>
            <person name="Chapman S.B."/>
            <person name="Chen Z."/>
            <person name="Freedman E."/>
            <person name="Gellesch M."/>
            <person name="Goldberg J."/>
            <person name="Griggs A."/>
            <person name="Gujja S."/>
            <person name="Heilman E.R."/>
            <person name="Heiman D."/>
            <person name="Hepburn T."/>
            <person name="Howarth C."/>
            <person name="Jen D."/>
            <person name="Larson L."/>
            <person name="Mehta T."/>
            <person name="Neiman D."/>
            <person name="Pearson M."/>
            <person name="Roberts A."/>
            <person name="Saif S."/>
            <person name="Shea T."/>
            <person name="Shenoy N."/>
            <person name="Sisk P."/>
            <person name="Stolte C."/>
            <person name="Sykes S."/>
            <person name="Walk T."/>
            <person name="White J."/>
            <person name="Yandava C."/>
            <person name="Haas B."/>
            <person name="Nusbaum C."/>
            <person name="Birren B."/>
        </authorList>
    </citation>
    <scope>NUCLEOTIDE SEQUENCE [LARGE SCALE GENOMIC DNA]</scope>
    <source>
        <strain evidence="15">R3-111a-1</strain>
    </source>
</reference>
<evidence type="ECO:0000256" key="6">
    <source>
        <dbReference type="ARBA" id="ARBA00022741"/>
    </source>
</evidence>
<dbReference type="FunFam" id="3.40.50.10190:FF:000001">
    <property type="entry name" value="Replication factor C subunit 1"/>
    <property type="match status" value="1"/>
</dbReference>
<dbReference type="Pfam" id="PF00533">
    <property type="entry name" value="BRCT"/>
    <property type="match status" value="1"/>
</dbReference>
<feature type="compositionally biased region" description="Low complexity" evidence="11">
    <location>
        <begin position="1029"/>
        <end position="1046"/>
    </location>
</feature>
<dbReference type="SMART" id="SM00382">
    <property type="entry name" value="AAA"/>
    <property type="match status" value="1"/>
</dbReference>
<dbReference type="SMART" id="SM00292">
    <property type="entry name" value="BRCT"/>
    <property type="match status" value="1"/>
</dbReference>
<evidence type="ECO:0000256" key="4">
    <source>
        <dbReference type="ARBA" id="ARBA00022553"/>
    </source>
</evidence>
<dbReference type="EnsemblFungi" id="EJT72053">
    <property type="protein sequence ID" value="EJT72053"/>
    <property type="gene ID" value="GGTG_11301"/>
</dbReference>
<name>J3PCT3_GAET3</name>
<dbReference type="CDD" id="cd18140">
    <property type="entry name" value="HLD_clamp_RFC"/>
    <property type="match status" value="1"/>
</dbReference>
<keyword evidence="8" id="KW-0238">DNA-binding</keyword>
<dbReference type="GO" id="GO:0070914">
    <property type="term" value="P:UV-damage excision repair"/>
    <property type="evidence" value="ECO:0007669"/>
    <property type="project" value="EnsemblFungi"/>
</dbReference>
<dbReference type="HOGENOM" id="CLU_003574_1_1_1"/>
<reference evidence="14" key="4">
    <citation type="journal article" date="2015" name="G3 (Bethesda)">
        <title>Genome sequences of three phytopathogenic species of the Magnaporthaceae family of fungi.</title>
        <authorList>
            <person name="Okagaki L.H."/>
            <person name="Nunes C.C."/>
            <person name="Sailsbery J."/>
            <person name="Clay B."/>
            <person name="Brown D."/>
            <person name="John T."/>
            <person name="Oh Y."/>
            <person name="Young N."/>
            <person name="Fitzgerald M."/>
            <person name="Haas B.J."/>
            <person name="Zeng Q."/>
            <person name="Young S."/>
            <person name="Adiconis X."/>
            <person name="Fan L."/>
            <person name="Levin J.Z."/>
            <person name="Mitchell T.K."/>
            <person name="Okubara P.A."/>
            <person name="Farman M.L."/>
            <person name="Kohn L.M."/>
            <person name="Birren B."/>
            <person name="Ma L.-J."/>
            <person name="Dean R.A."/>
        </authorList>
    </citation>
    <scope>NUCLEOTIDE SEQUENCE</scope>
    <source>
        <strain evidence="14">R3-111a-1</strain>
    </source>
</reference>
<dbReference type="eggNOG" id="KOG1968">
    <property type="taxonomic scope" value="Eukaryota"/>
</dbReference>
<dbReference type="VEuPathDB" id="FungiDB:GGTG_11301"/>
<proteinExistence type="inferred from homology"/>
<dbReference type="InterPro" id="IPR036420">
    <property type="entry name" value="BRCT_dom_sf"/>
</dbReference>
<reference evidence="13" key="3">
    <citation type="submission" date="2010-09" db="EMBL/GenBank/DDBJ databases">
        <title>Annotation of Gaeumannomyces graminis var. tritici R3-111a-1.</title>
        <authorList>
            <consortium name="The Broad Institute Genome Sequencing Platform"/>
            <person name="Ma L.-J."/>
            <person name="Dead R."/>
            <person name="Young S.K."/>
            <person name="Zeng Q."/>
            <person name="Gargeya S."/>
            <person name="Fitzgerald M."/>
            <person name="Haas B."/>
            <person name="Abouelleil A."/>
            <person name="Alvarado L."/>
            <person name="Arachchi H.M."/>
            <person name="Berlin A."/>
            <person name="Brown A."/>
            <person name="Chapman S.B."/>
            <person name="Chen Z."/>
            <person name="Dunbar C."/>
            <person name="Freedman E."/>
            <person name="Gearin G."/>
            <person name="Gellesch M."/>
            <person name="Goldberg J."/>
            <person name="Griggs A."/>
            <person name="Gujja S."/>
            <person name="Heiman D."/>
            <person name="Howarth C."/>
            <person name="Larson L."/>
            <person name="Lui A."/>
            <person name="MacDonald P.J.P."/>
            <person name="Mehta T."/>
            <person name="Montmayeur A."/>
            <person name="Murphy C."/>
            <person name="Neiman D."/>
            <person name="Pearson M."/>
            <person name="Priest M."/>
            <person name="Roberts A."/>
            <person name="Saif S."/>
            <person name="Shea T."/>
            <person name="Shenoy N."/>
            <person name="Sisk P."/>
            <person name="Stolte C."/>
            <person name="Sykes S."/>
            <person name="Yandava C."/>
            <person name="Wortman J."/>
            <person name="Nusbaum C."/>
            <person name="Birren B."/>
        </authorList>
    </citation>
    <scope>NUCLEOTIDE SEQUENCE</scope>
    <source>
        <strain evidence="13">R3-111a-1</strain>
    </source>
</reference>
<feature type="region of interest" description="Disordered" evidence="11">
    <location>
        <begin position="1"/>
        <end position="321"/>
    </location>
</feature>
<evidence type="ECO:0000313" key="13">
    <source>
        <dbReference type="EMBL" id="EJT72053.1"/>
    </source>
</evidence>
<dbReference type="InterPro" id="IPR013725">
    <property type="entry name" value="DNA_replication_fac_RFC1_C"/>
</dbReference>
<dbReference type="GO" id="GO:0003689">
    <property type="term" value="F:DNA clamp loader activity"/>
    <property type="evidence" value="ECO:0007669"/>
    <property type="project" value="UniProtKB-UniRule"/>
</dbReference>
<dbReference type="SUPFAM" id="SSF48019">
    <property type="entry name" value="post-AAA+ oligomerization domain-like"/>
    <property type="match status" value="1"/>
</dbReference>
<evidence type="ECO:0000313" key="14">
    <source>
        <dbReference type="EnsemblFungi" id="EJT72053"/>
    </source>
</evidence>
<dbReference type="GO" id="GO:1902983">
    <property type="term" value="P:DNA strand elongation involved in mitotic DNA replication"/>
    <property type="evidence" value="ECO:0007669"/>
    <property type="project" value="EnsemblFungi"/>
</dbReference>
<dbReference type="GO" id="GO:0005634">
    <property type="term" value="C:nucleus"/>
    <property type="evidence" value="ECO:0007669"/>
    <property type="project" value="UniProtKB-SubCell"/>
</dbReference>
<feature type="compositionally biased region" description="Acidic residues" evidence="11">
    <location>
        <begin position="1047"/>
        <end position="1056"/>
    </location>
</feature>
<dbReference type="FunFam" id="3.40.50.300:FF:000395">
    <property type="entry name" value="Replication factor C subunit 1"/>
    <property type="match status" value="1"/>
</dbReference>
<feature type="compositionally biased region" description="Low complexity" evidence="11">
    <location>
        <begin position="223"/>
        <end position="234"/>
    </location>
</feature>
<evidence type="ECO:0000256" key="7">
    <source>
        <dbReference type="ARBA" id="ARBA00022840"/>
    </source>
</evidence>
<dbReference type="FunFam" id="1.10.8.60:FF:000021">
    <property type="entry name" value="Replication factor C subunit 1"/>
    <property type="match status" value="1"/>
</dbReference>
<dbReference type="SUPFAM" id="SSF52540">
    <property type="entry name" value="P-loop containing nucleoside triphosphate hydrolases"/>
    <property type="match status" value="1"/>
</dbReference>
<dbReference type="InterPro" id="IPR027417">
    <property type="entry name" value="P-loop_NTPase"/>
</dbReference>
<dbReference type="Pfam" id="PF08519">
    <property type="entry name" value="RFC1"/>
    <property type="match status" value="1"/>
</dbReference>
<dbReference type="PANTHER" id="PTHR23389">
    <property type="entry name" value="CHROMOSOME TRANSMISSION FIDELITY FACTOR 18"/>
    <property type="match status" value="1"/>
</dbReference>
<reference evidence="13" key="2">
    <citation type="submission" date="2010-07" db="EMBL/GenBank/DDBJ databases">
        <authorList>
            <consortium name="The Broad Institute Genome Sequencing Platform"/>
            <consortium name="Broad Institute Genome Sequencing Center for Infectious Disease"/>
            <person name="Ma L.-J."/>
            <person name="Dead R."/>
            <person name="Young S."/>
            <person name="Zeng Q."/>
            <person name="Koehrsen M."/>
            <person name="Alvarado L."/>
            <person name="Berlin A."/>
            <person name="Chapman S.B."/>
            <person name="Chen Z."/>
            <person name="Freedman E."/>
            <person name="Gellesch M."/>
            <person name="Goldberg J."/>
            <person name="Griggs A."/>
            <person name="Gujja S."/>
            <person name="Heilman E.R."/>
            <person name="Heiman D."/>
            <person name="Hepburn T."/>
            <person name="Howarth C."/>
            <person name="Jen D."/>
            <person name="Larson L."/>
            <person name="Mehta T."/>
            <person name="Neiman D."/>
            <person name="Pearson M."/>
            <person name="Roberts A."/>
            <person name="Saif S."/>
            <person name="Shea T."/>
            <person name="Shenoy N."/>
            <person name="Sisk P."/>
            <person name="Stolte C."/>
            <person name="Sykes S."/>
            <person name="Walk T."/>
            <person name="White J."/>
            <person name="Yandava C."/>
            <person name="Haas B."/>
            <person name="Nusbaum C."/>
            <person name="Birren B."/>
        </authorList>
    </citation>
    <scope>NUCLEOTIDE SEQUENCE</scope>
    <source>
        <strain evidence="13">R3-111a-1</strain>
    </source>
</reference>
<evidence type="ECO:0000256" key="3">
    <source>
        <dbReference type="ARBA" id="ARBA00020401"/>
    </source>
</evidence>
<evidence type="ECO:0000256" key="2">
    <source>
        <dbReference type="ARBA" id="ARBA00006116"/>
    </source>
</evidence>
<sequence>MPADIRSFFGAKGGAAPAKPAPKKDDASAKKGGAARGKSRKVLDDSDEEEPAPAKPATRSTPRKKAGAAEPVKGVAISASDYFASSASGDKKAQPTPKAASKIKSEIEIRISPRTKEKTTADPTPDVAPKTTKKAPASKKPVTSYKKHDSDDAFMDDDDGGGDDDIFAADVRGRNKRKNEEYVEDDSEDEHLPQPKRIASRVRGARKGAVKDESEEEVDVKPSRATTKGKASAAGRKRKSPESDSEDEEEEDVKPRKKPAAKPRAAPKAKAADAEDPGIRAILDNVPTVRPPTPPPKDPNAKFDWRKAAAGGGNSGPPPDAGAIDLPEGEEDCLSGLTFVFTGLLKTLSREEGQALVKRYGGKVTGAPSGKTSFVVLGDDAGPSKLAKIKHHGIKTIDEVGLFHLIKTLPAQGGSGKGAEKARQKREEQEEQVKKAAAEMEAEEKARKAEAEKAAKARQAAGSRGSVVPPPPAPNSQLWTSKYAPTQISHICGNKAQVDRIKAWLENWPKSRKYDFKKRGADGMGGERAIIISGPPGIGKTTAAHMAARLAGYDVIESNASDTRSKKLVENGVSDVINNTSLLGFFSGEGKKVDETKKNIVLIMDEVDGMSAGDRGGVGALAKFCKKSEVPLILICNERRLPKMKPFDHAAFDIRFNRPTVEQIRSRIMTICHREGLGKMPAQVIDALIEGCNKDIRQIINMLHSIKLDGAALNYDQTKTMTKAWEKHVILKPWDICQKMLGGGLFSPASKSTLNDKIELYFNDHEFSYLMIQENYLGTRPHLLNGKNFGSKRQENLKYLELVEQASESISDGDLVDRMIHGPQQQWSLMPTHAVFSSVRPASYVSGQLMGSSFTAWLGMNSKTGKLGRFVREIHSHMRLKSSGDHNEIRQQYLPVLWDQLIKRLADEGKDAVEDVIELMDSYYLTRDDFDAIKELGVGYQDESKASIETQTKAAFTRTYNSMSHPIPFMKASNVTAPKAAAKDVPDLEEAIEDDDDAAVVAEPAEAEDEDDIKKDKYIKQPKAKAKKAAAASSKKTTKKSAAAADDFIDDDDDDEAKSARGKGRPKGTGAAPKGKGKGKK</sequence>
<dbReference type="GO" id="GO:0005663">
    <property type="term" value="C:DNA replication factor C complex"/>
    <property type="evidence" value="ECO:0007669"/>
    <property type="project" value="EnsemblFungi"/>
</dbReference>
<dbReference type="GO" id="GO:0016887">
    <property type="term" value="F:ATP hydrolysis activity"/>
    <property type="evidence" value="ECO:0007669"/>
    <property type="project" value="InterPro"/>
</dbReference>
<feature type="compositionally biased region" description="Pro residues" evidence="11">
    <location>
        <begin position="289"/>
        <end position="298"/>
    </location>
</feature>
<evidence type="ECO:0000256" key="8">
    <source>
        <dbReference type="ARBA" id="ARBA00023125"/>
    </source>
</evidence>
<dbReference type="EMBL" id="GL385400">
    <property type="protein sequence ID" value="EJT72053.1"/>
    <property type="molecule type" value="Genomic_DNA"/>
</dbReference>
<feature type="compositionally biased region" description="Basic residues" evidence="11">
    <location>
        <begin position="198"/>
        <end position="208"/>
    </location>
</feature>
<accession>J3PCT3</accession>
<dbReference type="Proteomes" id="UP000006039">
    <property type="component" value="Unassembled WGS sequence"/>
</dbReference>
<dbReference type="PIRSF" id="PIRSF036578">
    <property type="entry name" value="RFC1"/>
    <property type="match status" value="1"/>
</dbReference>
<dbReference type="CDD" id="cd00009">
    <property type="entry name" value="AAA"/>
    <property type="match status" value="1"/>
</dbReference>
<evidence type="ECO:0000259" key="12">
    <source>
        <dbReference type="PROSITE" id="PS50172"/>
    </source>
</evidence>
<dbReference type="SUPFAM" id="SSF52113">
    <property type="entry name" value="BRCT domain"/>
    <property type="match status" value="1"/>
</dbReference>
<dbReference type="STRING" id="644352.J3PCT3"/>
<dbReference type="OrthoDB" id="446168at2759"/>
<evidence type="ECO:0000256" key="11">
    <source>
        <dbReference type="SAM" id="MobiDB-lite"/>
    </source>
</evidence>
<dbReference type="PROSITE" id="PS50172">
    <property type="entry name" value="BRCT"/>
    <property type="match status" value="1"/>
</dbReference>
<feature type="region of interest" description="Disordered" evidence="11">
    <location>
        <begin position="1003"/>
        <end position="1081"/>
    </location>
</feature>
<dbReference type="GO" id="GO:0006298">
    <property type="term" value="P:mismatch repair"/>
    <property type="evidence" value="ECO:0007669"/>
    <property type="project" value="EnsemblFungi"/>
</dbReference>
<dbReference type="GO" id="GO:0003677">
    <property type="term" value="F:DNA binding"/>
    <property type="evidence" value="ECO:0007669"/>
    <property type="project" value="UniProtKB-KW"/>
</dbReference>
<dbReference type="FunFam" id="1.20.272.10:FF:000005">
    <property type="entry name" value="Replication factor C subunit 1"/>
    <property type="match status" value="1"/>
</dbReference>